<dbReference type="Proteomes" id="UP000006038">
    <property type="component" value="Chromosome 8"/>
</dbReference>
<evidence type="ECO:0000256" key="1">
    <source>
        <dbReference type="SAM" id="Phobius"/>
    </source>
</evidence>
<proteinExistence type="predicted"/>
<keyword evidence="1" id="KW-0812">Transmembrane</keyword>
<dbReference type="AlphaFoldDB" id="J3MVH0"/>
<name>J3MVH0_ORYBR</name>
<dbReference type="EnsemblPlants" id="OB08G31010.1">
    <property type="protein sequence ID" value="OB08G31010.1"/>
    <property type="gene ID" value="OB08G31010"/>
</dbReference>
<reference evidence="2" key="2">
    <citation type="submission" date="2013-04" db="UniProtKB">
        <authorList>
            <consortium name="EnsemblPlants"/>
        </authorList>
    </citation>
    <scope>IDENTIFICATION</scope>
</reference>
<protein>
    <submittedName>
        <fullName evidence="2">Uncharacterized protein</fullName>
    </submittedName>
</protein>
<keyword evidence="3" id="KW-1185">Reference proteome</keyword>
<keyword evidence="1" id="KW-0472">Membrane</keyword>
<dbReference type="Gramene" id="OB08G31010.1">
    <property type="protein sequence ID" value="OB08G31010.1"/>
    <property type="gene ID" value="OB08G31010"/>
</dbReference>
<dbReference type="STRING" id="4533.J3MVH0"/>
<organism evidence="2">
    <name type="scientific">Oryza brachyantha</name>
    <name type="common">malo sina</name>
    <dbReference type="NCBI Taxonomy" id="4533"/>
    <lineage>
        <taxon>Eukaryota</taxon>
        <taxon>Viridiplantae</taxon>
        <taxon>Streptophyta</taxon>
        <taxon>Embryophyta</taxon>
        <taxon>Tracheophyta</taxon>
        <taxon>Spermatophyta</taxon>
        <taxon>Magnoliopsida</taxon>
        <taxon>Liliopsida</taxon>
        <taxon>Poales</taxon>
        <taxon>Poaceae</taxon>
        <taxon>BOP clade</taxon>
        <taxon>Oryzoideae</taxon>
        <taxon>Oryzeae</taxon>
        <taxon>Oryzinae</taxon>
        <taxon>Oryza</taxon>
    </lineage>
</organism>
<evidence type="ECO:0000313" key="2">
    <source>
        <dbReference type="EnsemblPlants" id="OB08G31010.1"/>
    </source>
</evidence>
<keyword evidence="1" id="KW-1133">Transmembrane helix</keyword>
<reference evidence="2" key="1">
    <citation type="journal article" date="2013" name="Nat. Commun.">
        <title>Whole-genome sequencing of Oryza brachyantha reveals mechanisms underlying Oryza genome evolution.</title>
        <authorList>
            <person name="Chen J."/>
            <person name="Huang Q."/>
            <person name="Gao D."/>
            <person name="Wang J."/>
            <person name="Lang Y."/>
            <person name="Liu T."/>
            <person name="Li B."/>
            <person name="Bai Z."/>
            <person name="Luis Goicoechea J."/>
            <person name="Liang C."/>
            <person name="Chen C."/>
            <person name="Zhang W."/>
            <person name="Sun S."/>
            <person name="Liao Y."/>
            <person name="Zhang X."/>
            <person name="Yang L."/>
            <person name="Song C."/>
            <person name="Wang M."/>
            <person name="Shi J."/>
            <person name="Liu G."/>
            <person name="Liu J."/>
            <person name="Zhou H."/>
            <person name="Zhou W."/>
            <person name="Yu Q."/>
            <person name="An N."/>
            <person name="Chen Y."/>
            <person name="Cai Q."/>
            <person name="Wang B."/>
            <person name="Liu B."/>
            <person name="Min J."/>
            <person name="Huang Y."/>
            <person name="Wu H."/>
            <person name="Li Z."/>
            <person name="Zhang Y."/>
            <person name="Yin Y."/>
            <person name="Song W."/>
            <person name="Jiang J."/>
            <person name="Jackson S.A."/>
            <person name="Wing R.A."/>
            <person name="Wang J."/>
            <person name="Chen M."/>
        </authorList>
    </citation>
    <scope>NUCLEOTIDE SEQUENCE [LARGE SCALE GENOMIC DNA]</scope>
    <source>
        <strain evidence="2">cv. IRGC 101232</strain>
    </source>
</reference>
<sequence>MLLTVITSLFLFLLMIGYYLLIQWRIPDGLPISVLKMHTGVVTAIAFSPRAGEKLRVLL</sequence>
<accession>J3MVH0</accession>
<evidence type="ECO:0000313" key="3">
    <source>
        <dbReference type="Proteomes" id="UP000006038"/>
    </source>
</evidence>
<dbReference type="HOGENOM" id="CLU_2964601_0_0_1"/>
<feature type="transmembrane region" description="Helical" evidence="1">
    <location>
        <begin position="6"/>
        <end position="22"/>
    </location>
</feature>